<dbReference type="Proteomes" id="UP000658127">
    <property type="component" value="Unassembled WGS sequence"/>
</dbReference>
<feature type="domain" description="Helicase C-terminal" evidence="4">
    <location>
        <begin position="871"/>
        <end position="1055"/>
    </location>
</feature>
<keyword evidence="1" id="KW-0547">Nucleotide-binding</keyword>
<dbReference type="InterPro" id="IPR011545">
    <property type="entry name" value="DEAD/DEAH_box_helicase_dom"/>
</dbReference>
<dbReference type="Gene3D" id="3.40.50.300">
    <property type="entry name" value="P-loop containing nucleotide triphosphate hydrolases"/>
    <property type="match status" value="2"/>
</dbReference>
<organism evidence="5 6">
    <name type="scientific">Nocardia rhizosphaerihabitans</name>
    <dbReference type="NCBI Taxonomy" id="1691570"/>
    <lineage>
        <taxon>Bacteria</taxon>
        <taxon>Bacillati</taxon>
        <taxon>Actinomycetota</taxon>
        <taxon>Actinomycetes</taxon>
        <taxon>Mycobacteriales</taxon>
        <taxon>Nocardiaceae</taxon>
        <taxon>Nocardia</taxon>
    </lineage>
</organism>
<dbReference type="InterPro" id="IPR027417">
    <property type="entry name" value="P-loop_NTPase"/>
</dbReference>
<dbReference type="PANTHER" id="PTHR47957">
    <property type="entry name" value="ATP-DEPENDENT HELICASE HRQ1"/>
    <property type="match status" value="1"/>
</dbReference>
<keyword evidence="5" id="KW-0347">Helicase</keyword>
<dbReference type="InterPro" id="IPR001650">
    <property type="entry name" value="Helicase_C-like"/>
</dbReference>
<dbReference type="SUPFAM" id="SSF52540">
    <property type="entry name" value="P-loop containing nucleoside triphosphate hydrolases"/>
    <property type="match status" value="2"/>
</dbReference>
<dbReference type="PROSITE" id="PS51194">
    <property type="entry name" value="HELICASE_CTER"/>
    <property type="match status" value="1"/>
</dbReference>
<sequence>MTERLDPLAAGADIEAGYKRYLKTLLAPRDPALATAFDRAVDETSLLVKGPLLELTPPYAAGATLRSLITEGVLHSGFSEFAETIALDRPLYRHQETAVRKAVAGRNLVVSTGTGSGKTESFLLPILNELVAQKAAGTLGPGVRALLLYPMNALANDQLKRLRQLLAASPDITFGRYTGETKQRRADAEAAYRSMFPGTEPLPNEQLSREEMWESPPNILLTNYAMLEYLLLRPRDIELFDGKHAGTWRFVALDEAHVYDGAQGSEVGLLLRRLRDRVAGDLPLQCIATSASLSGSTDDKQGVEATAFAQKLFDAPFEFVDGDPARQDLVTATRMPRRPEPTWQLDDDKLMLLAEPDADLDWVGANAPSGDIADALHAERRTADLKKHAGLGPKSVADLAAKIWPDDDLAVTKLEALVALGSKVTGRDGNPVLSARYHLFVRATEGAYVSFTDTGPSVLLGRHEIDPVTGRAVFEFGTCQRCGAVHLAGQPESDGAREYFRPAKRDSKVKWLVLTDSETADLVDEDDATLDEDNGPGRGTGIRVLCAGCGRLDGGTGSCGAGCPGGPVLRVREHPVAQRIMSKCTECGALSRQVIRRLRTDTNAAPAVITTALYQNLPPADDETADNVGGGRKLLMFSDSRQQAAFAAPYLEQTYGRMLERRYLAEVLGLSKNSGELLSPEDLADGARAIAVRAEHFDERATSTTLKRAVNPWVMAELMAMDQRLSLEGLGLMSVGLFRPRKAKIPSGFAKIGLTDEEFWGLINELVKTIRLQGAMSLLPEVNIKDPIFEPRASQIRVRSRSSDRDRRIISWLPGGKPGTTNNRILFLRKVLAAVGASADAELVLDGCWKFLLENRFLTEDNDRIAGVLFQLDQEQLRIRPGADCEWFQCSACRRLTTHNIRGLCPQGNCDGSLTPFTLPPLGADTNHYRTAYRTLAMLPLSAREHTAQWEATAAAEVQREFVSGEVNVLSCSTTFELGVDVGDLQSVMLRNMPPKTANYVQRAGRAGRRAASAALVVTYAKRSSHDLSKFQNPESMIAGRMRIPWIPIENARIGRRHAHSIALAAYFRHCYDRGGEEWRTAGHFFTPDEGSPHSAATRVREFLTPVPDSVRASLRAALPAKIQREIGVEDNAWVAHLCDQLADAQNDIRSDIATFEELIDQAVREGRLDLGARLQKTLRTISDRQLLGYLANKNVLPKYGFPVDTVELRTSHCEGNVGARLELSRDLGQAIYDYAPGNQVVAGGKLWTSRGLHKLPKRELESLQYRVCKECNHFESGHVLDGESVCPNCGTEFGPTKRCVLPEFGFVADRKPEDVKSEPPRRAWFGASYVETIGEAVELPPWRSGAGVEVRARSGTRARLAVIGEGAGAGFVLCAWCGWADPVGPNRGKVKSHHRPATGSECSGPLEVVSLAHRYETDVAEITFSSEFVYTPEAEARWLSVLYALLEGASEALEISRDDIDGTLSWSVDGRRSIVLFDTVPAGAGASKQIAAELDRVLRFASGRVADCDCGPETSCYGCLRSFRNERHHDRLSRAGALAIFDGLGLGGADSRSAAARWDLEWVGVSDAVRALLDELAEAGVPQPEVGIEEGRHYWPVEVAWPTAKIVVVEGRDDDRDSGLNDDGYQVIPVEAPDAARRVGALLAAR</sequence>
<keyword evidence="5" id="KW-0378">Hydrolase</keyword>
<name>A0ABQ2KVA5_9NOCA</name>
<dbReference type="SMART" id="SM00487">
    <property type="entry name" value="DEXDc"/>
    <property type="match status" value="1"/>
</dbReference>
<dbReference type="Pfam" id="PF09369">
    <property type="entry name" value="MZB"/>
    <property type="match status" value="1"/>
</dbReference>
<protein>
    <submittedName>
        <fullName evidence="5">DEAD/DEAH box helicase</fullName>
    </submittedName>
</protein>
<accession>A0ABQ2KVA5</accession>
<dbReference type="InterPro" id="IPR018973">
    <property type="entry name" value="MZB"/>
</dbReference>
<gene>
    <name evidence="5" type="ORF">GCM10011610_57200</name>
</gene>
<dbReference type="EMBL" id="BMNE01000008">
    <property type="protein sequence ID" value="GGN94345.1"/>
    <property type="molecule type" value="Genomic_DNA"/>
</dbReference>
<evidence type="ECO:0000313" key="5">
    <source>
        <dbReference type="EMBL" id="GGN94345.1"/>
    </source>
</evidence>
<dbReference type="RefSeq" id="WP_189033587.1">
    <property type="nucleotide sequence ID" value="NZ_BMNE01000008.1"/>
</dbReference>
<evidence type="ECO:0000259" key="4">
    <source>
        <dbReference type="PROSITE" id="PS51194"/>
    </source>
</evidence>
<dbReference type="PANTHER" id="PTHR47957:SF3">
    <property type="entry name" value="ATP-DEPENDENT HELICASE HRQ1"/>
    <property type="match status" value="1"/>
</dbReference>
<dbReference type="Pfam" id="PF00271">
    <property type="entry name" value="Helicase_C"/>
    <property type="match status" value="1"/>
</dbReference>
<feature type="domain" description="Helicase ATP-binding" evidence="3">
    <location>
        <begin position="99"/>
        <end position="299"/>
    </location>
</feature>
<dbReference type="PROSITE" id="PS51192">
    <property type="entry name" value="HELICASE_ATP_BIND_1"/>
    <property type="match status" value="1"/>
</dbReference>
<evidence type="ECO:0000256" key="1">
    <source>
        <dbReference type="ARBA" id="ARBA00022741"/>
    </source>
</evidence>
<proteinExistence type="predicted"/>
<dbReference type="GO" id="GO:0004386">
    <property type="term" value="F:helicase activity"/>
    <property type="evidence" value="ECO:0007669"/>
    <property type="project" value="UniProtKB-KW"/>
</dbReference>
<evidence type="ECO:0000313" key="6">
    <source>
        <dbReference type="Proteomes" id="UP000658127"/>
    </source>
</evidence>
<reference evidence="6" key="1">
    <citation type="journal article" date="2019" name="Int. J. Syst. Evol. Microbiol.">
        <title>The Global Catalogue of Microorganisms (GCM) 10K type strain sequencing project: providing services to taxonomists for standard genome sequencing and annotation.</title>
        <authorList>
            <consortium name="The Broad Institute Genomics Platform"/>
            <consortium name="The Broad Institute Genome Sequencing Center for Infectious Disease"/>
            <person name="Wu L."/>
            <person name="Ma J."/>
        </authorList>
    </citation>
    <scope>NUCLEOTIDE SEQUENCE [LARGE SCALE GENOMIC DNA]</scope>
    <source>
        <strain evidence="6">CGMCC 4.7329</strain>
    </source>
</reference>
<dbReference type="InterPro" id="IPR014001">
    <property type="entry name" value="Helicase_ATP-bd"/>
</dbReference>
<keyword evidence="2" id="KW-0067">ATP-binding</keyword>
<keyword evidence="6" id="KW-1185">Reference proteome</keyword>
<dbReference type="Pfam" id="PF00270">
    <property type="entry name" value="DEAD"/>
    <property type="match status" value="1"/>
</dbReference>
<evidence type="ECO:0000259" key="3">
    <source>
        <dbReference type="PROSITE" id="PS51192"/>
    </source>
</evidence>
<evidence type="ECO:0000256" key="2">
    <source>
        <dbReference type="ARBA" id="ARBA00022840"/>
    </source>
</evidence>
<dbReference type="SMART" id="SM00490">
    <property type="entry name" value="HELICc"/>
    <property type="match status" value="1"/>
</dbReference>
<comment type="caution">
    <text evidence="5">The sequence shown here is derived from an EMBL/GenBank/DDBJ whole genome shotgun (WGS) entry which is preliminary data.</text>
</comment>